<gene>
    <name evidence="2" type="ORF">ACFQ07_16745</name>
</gene>
<feature type="transmembrane region" description="Helical" evidence="1">
    <location>
        <begin position="180"/>
        <end position="198"/>
    </location>
</feature>
<organism evidence="2 3">
    <name type="scientific">Actinomadura adrarensis</name>
    <dbReference type="NCBI Taxonomy" id="1819600"/>
    <lineage>
        <taxon>Bacteria</taxon>
        <taxon>Bacillati</taxon>
        <taxon>Actinomycetota</taxon>
        <taxon>Actinomycetes</taxon>
        <taxon>Streptosporangiales</taxon>
        <taxon>Thermomonosporaceae</taxon>
        <taxon>Actinomadura</taxon>
    </lineage>
</organism>
<evidence type="ECO:0000256" key="1">
    <source>
        <dbReference type="SAM" id="Phobius"/>
    </source>
</evidence>
<evidence type="ECO:0000313" key="2">
    <source>
        <dbReference type="EMBL" id="MFD0853888.1"/>
    </source>
</evidence>
<keyword evidence="3" id="KW-1185">Reference proteome</keyword>
<protein>
    <submittedName>
        <fullName evidence="2">ABC transporter permease</fullName>
    </submittedName>
</protein>
<keyword evidence="1" id="KW-0472">Membrane</keyword>
<dbReference type="EMBL" id="JBHTIR010002522">
    <property type="protein sequence ID" value="MFD0853888.1"/>
    <property type="molecule type" value="Genomic_DNA"/>
</dbReference>
<dbReference type="Proteomes" id="UP001597083">
    <property type="component" value="Unassembled WGS sequence"/>
</dbReference>
<feature type="transmembrane region" description="Helical" evidence="1">
    <location>
        <begin position="23"/>
        <end position="41"/>
    </location>
</feature>
<reference evidence="3" key="1">
    <citation type="journal article" date="2019" name="Int. J. Syst. Evol. Microbiol.">
        <title>The Global Catalogue of Microorganisms (GCM) 10K type strain sequencing project: providing services to taxonomists for standard genome sequencing and annotation.</title>
        <authorList>
            <consortium name="The Broad Institute Genomics Platform"/>
            <consortium name="The Broad Institute Genome Sequencing Center for Infectious Disease"/>
            <person name="Wu L."/>
            <person name="Ma J."/>
        </authorList>
    </citation>
    <scope>NUCLEOTIDE SEQUENCE [LARGE SCALE GENOMIC DNA]</scope>
    <source>
        <strain evidence="3">JCM 31696</strain>
    </source>
</reference>
<accession>A0ABW3CHA8</accession>
<proteinExistence type="predicted"/>
<keyword evidence="1" id="KW-0812">Transmembrane</keyword>
<evidence type="ECO:0000313" key="3">
    <source>
        <dbReference type="Proteomes" id="UP001597083"/>
    </source>
</evidence>
<feature type="non-terminal residue" evidence="2">
    <location>
        <position position="1"/>
    </location>
</feature>
<name>A0ABW3CHA8_9ACTN</name>
<keyword evidence="1" id="KW-1133">Transmembrane helix</keyword>
<feature type="transmembrane region" description="Helical" evidence="1">
    <location>
        <begin position="48"/>
        <end position="69"/>
    </location>
</feature>
<comment type="caution">
    <text evidence="2">The sequence shown here is derived from an EMBL/GenBank/DDBJ whole genome shotgun (WGS) entry which is preliminary data.</text>
</comment>
<sequence>EPLDKAGASEVSRMTPLLFDVRGIVPIGYAFFAFVLGVAVGMLVRRALVAMAVTVVVFTALQIAVPLLVRPYLLPPTTATVEITRDNLGGLMAEGPNSPLQVEVKSPDPGAWILTNETLDKSGNIVRNIAINAHQGACAPDPAAPGPAETCFEAIRQLGYEQRIVYHAADRFWPLQWIETGLYLLLGFGLAGFCFYRIRRNLT</sequence>